<evidence type="ECO:0000259" key="1">
    <source>
        <dbReference type="Pfam" id="PF10005"/>
    </source>
</evidence>
<sequence length="364" mass="41164">MKTFQCTQCGSLVFFNDLVCVTCRHALGFDPEVLSLRAVGPEEGGDIDGPWRFCRNHADHQACNFLVAADDPDGYCVSCRQTRVIPNLEVPGNRQRWATIEHAKRRLYYTLAKLGLENARSSDAPLPTPVYEFREDVPGEEPVMTGHANGLITLNIAEADDTERTRRRTHLHEPYRTLLGHLRHEVGHFYWDLFFPNNSPALEQFRQLFGYERTDYGQALQRHYTSGPPADWPAHHVSSYATMHPWEDWAETWAHYLHLMDLLETAAHFQMQFSLQGPGEAVITRCQDPYAPGDAQTSPTAFTELLSQGMATSLVLNSLNRSLGQDDAYPFALSTPVLEKLGFVHEVVRNIHPVPLPQTPTTLQ</sequence>
<dbReference type="Proteomes" id="UP001156903">
    <property type="component" value="Unassembled WGS sequence"/>
</dbReference>
<proteinExistence type="predicted"/>
<organism evidence="2 3">
    <name type="scientific">Hydrogenophaga electricum</name>
    <dbReference type="NCBI Taxonomy" id="1230953"/>
    <lineage>
        <taxon>Bacteria</taxon>
        <taxon>Pseudomonadati</taxon>
        <taxon>Pseudomonadota</taxon>
        <taxon>Betaproteobacteria</taxon>
        <taxon>Burkholderiales</taxon>
        <taxon>Comamonadaceae</taxon>
        <taxon>Hydrogenophaga</taxon>
    </lineage>
</organism>
<gene>
    <name evidence="2" type="ORF">GCM10007935_29300</name>
</gene>
<accession>A0ABQ6C9U8</accession>
<dbReference type="EMBL" id="BSPB01000027">
    <property type="protein sequence ID" value="GLS15494.1"/>
    <property type="molecule type" value="Genomic_DNA"/>
</dbReference>
<reference evidence="3" key="1">
    <citation type="journal article" date="2019" name="Int. J. Syst. Evol. Microbiol.">
        <title>The Global Catalogue of Microorganisms (GCM) 10K type strain sequencing project: providing services to taxonomists for standard genome sequencing and annotation.</title>
        <authorList>
            <consortium name="The Broad Institute Genomics Platform"/>
            <consortium name="The Broad Institute Genome Sequencing Center for Infectious Disease"/>
            <person name="Wu L."/>
            <person name="Ma J."/>
        </authorList>
    </citation>
    <scope>NUCLEOTIDE SEQUENCE [LARGE SCALE GENOMIC DNA]</scope>
    <source>
        <strain evidence="3">NBRC 109341</strain>
    </source>
</reference>
<dbReference type="InterPro" id="IPR031321">
    <property type="entry name" value="UCP012641"/>
</dbReference>
<comment type="caution">
    <text evidence="2">The sequence shown here is derived from an EMBL/GenBank/DDBJ whole genome shotgun (WGS) entry which is preliminary data.</text>
</comment>
<dbReference type="Pfam" id="PF15887">
    <property type="entry name" value="Peptidase_Mx"/>
    <property type="match status" value="1"/>
</dbReference>
<protein>
    <recommendedName>
        <fullName evidence="1">Zinc-ribbon domain-containing protein</fullName>
    </recommendedName>
</protein>
<dbReference type="RefSeq" id="WP_284308369.1">
    <property type="nucleotide sequence ID" value="NZ_BSPB01000027.1"/>
</dbReference>
<name>A0ABQ6C9U8_9BURK</name>
<dbReference type="Pfam" id="PF10005">
    <property type="entry name" value="Zn_ribbon_DZR_6"/>
    <property type="match status" value="1"/>
</dbReference>
<dbReference type="InterPro" id="IPR011201">
    <property type="entry name" value="Zinc-ribbon_6_bact"/>
</dbReference>
<dbReference type="PIRSF" id="PIRSF012641">
    <property type="entry name" value="UCP012641"/>
    <property type="match status" value="1"/>
</dbReference>
<evidence type="ECO:0000313" key="3">
    <source>
        <dbReference type="Proteomes" id="UP001156903"/>
    </source>
</evidence>
<keyword evidence="3" id="KW-1185">Reference proteome</keyword>
<evidence type="ECO:0000313" key="2">
    <source>
        <dbReference type="EMBL" id="GLS15494.1"/>
    </source>
</evidence>
<feature type="domain" description="Zinc-ribbon" evidence="1">
    <location>
        <begin position="4"/>
        <end position="89"/>
    </location>
</feature>